<dbReference type="GeneID" id="92932574"/>
<sequence>MSEWPRIALLCGGPSGEREVSLASAAAVRRALEAAGVRVVAIDIEPQRIQEQLAQSGAEFVFNVCHGQFGEDGVLQACLEASGLPYTGSGVLASALAMDKWRSKRLWQAAGLPTTRGQWLQREHVTGGSPCGQSSADELHIARWPVFVKPNRAGSSLGISRVENAAGLAEAMAKAFAVDSEILVEEAVDGLEATVGIVAGRTLPPIVIRPHRAFYDYEAKYLADDTEYLLPSGLPTATERRLQELALQAFRELGGRDWGRVDFLVDAEGGIHLLELNAVPGMTDHSLVPMAARALGWTMTKLCLEIVSTAQRRQDHG</sequence>
<comment type="similarity">
    <text evidence="4 14">Belongs to the D-alanine--D-alanine ligase family.</text>
</comment>
<dbReference type="PROSITE" id="PS00844">
    <property type="entry name" value="DALA_DALA_LIGASE_2"/>
    <property type="match status" value="1"/>
</dbReference>
<comment type="catalytic activity">
    <reaction evidence="13 14">
        <text>2 D-alanine + ATP = D-alanyl-D-alanine + ADP + phosphate + H(+)</text>
        <dbReference type="Rhea" id="RHEA:11224"/>
        <dbReference type="ChEBI" id="CHEBI:15378"/>
        <dbReference type="ChEBI" id="CHEBI:30616"/>
        <dbReference type="ChEBI" id="CHEBI:43474"/>
        <dbReference type="ChEBI" id="CHEBI:57416"/>
        <dbReference type="ChEBI" id="CHEBI:57822"/>
        <dbReference type="ChEBI" id="CHEBI:456216"/>
        <dbReference type="EC" id="6.3.2.4"/>
    </reaction>
</comment>
<keyword evidence="6 14" id="KW-0963">Cytoplasm</keyword>
<dbReference type="GO" id="GO:0008716">
    <property type="term" value="F:D-alanine-D-alanine ligase activity"/>
    <property type="evidence" value="ECO:0007669"/>
    <property type="project" value="UniProtKB-UniRule"/>
</dbReference>
<dbReference type="InterPro" id="IPR000291">
    <property type="entry name" value="D-Ala_lig_Van_CS"/>
</dbReference>
<dbReference type="InterPro" id="IPR011095">
    <property type="entry name" value="Dala_Dala_lig_C"/>
</dbReference>
<dbReference type="Gene3D" id="3.30.470.20">
    <property type="entry name" value="ATP-grasp fold, B domain"/>
    <property type="match status" value="1"/>
</dbReference>
<evidence type="ECO:0000256" key="5">
    <source>
        <dbReference type="ARBA" id="ARBA00012216"/>
    </source>
</evidence>
<keyword evidence="16" id="KW-0460">Magnesium</keyword>
<dbReference type="HOGENOM" id="CLU_039268_1_2_6"/>
<keyword evidence="10 14" id="KW-0133">Cell shape</keyword>
<reference evidence="19 20" key="1">
    <citation type="journal article" date="2009" name="J. Bacteriol.">
        <title>Draft genome sequence of the extremely acidophilic bacterium Acidithiobacillus caldus ATCC 51756 reveals metabolic versatility in the genus Acidithiobacillus.</title>
        <authorList>
            <person name="Valdes J."/>
            <person name="Quatrini R."/>
            <person name="Hallberg K."/>
            <person name="Dopson M."/>
            <person name="Valenzuela P.D."/>
            <person name="Holmes D.S."/>
        </authorList>
    </citation>
    <scope>NUCLEOTIDE SEQUENCE [LARGE SCALE GENOMIC DNA]</scope>
    <source>
        <strain evidence="20">ATCC 51756 / DSM 8584 / KU</strain>
    </source>
</reference>
<name>A0A059ZU75_ACICK</name>
<dbReference type="Pfam" id="PF07478">
    <property type="entry name" value="Dala_Dala_lig_C"/>
    <property type="match status" value="1"/>
</dbReference>
<comment type="function">
    <text evidence="2 14">Cell wall formation.</text>
</comment>
<evidence type="ECO:0000256" key="10">
    <source>
        <dbReference type="ARBA" id="ARBA00022960"/>
    </source>
</evidence>
<keyword evidence="7 14" id="KW-0436">Ligase</keyword>
<keyword evidence="16" id="KW-0479">Metal-binding</keyword>
<evidence type="ECO:0000256" key="14">
    <source>
        <dbReference type="HAMAP-Rule" id="MF_00047"/>
    </source>
</evidence>
<dbReference type="RefSeq" id="WP_014003533.1">
    <property type="nucleotide sequence ID" value="NZ_CP005986.1"/>
</dbReference>
<comment type="cofactor">
    <cofactor evidence="1">
        <name>Mn(2+)</name>
        <dbReference type="ChEBI" id="CHEBI:29035"/>
    </cofactor>
</comment>
<dbReference type="InterPro" id="IPR013815">
    <property type="entry name" value="ATP_grasp_subdomain_1"/>
</dbReference>
<evidence type="ECO:0000256" key="4">
    <source>
        <dbReference type="ARBA" id="ARBA00010871"/>
    </source>
</evidence>
<evidence type="ECO:0000256" key="16">
    <source>
        <dbReference type="PIRSR" id="PIRSR039102-3"/>
    </source>
</evidence>
<dbReference type="Proteomes" id="UP000005522">
    <property type="component" value="Chromosome"/>
</dbReference>
<evidence type="ECO:0000256" key="8">
    <source>
        <dbReference type="ARBA" id="ARBA00022741"/>
    </source>
</evidence>
<evidence type="ECO:0000259" key="18">
    <source>
        <dbReference type="PROSITE" id="PS50975"/>
    </source>
</evidence>
<dbReference type="GO" id="GO:0005829">
    <property type="term" value="C:cytosol"/>
    <property type="evidence" value="ECO:0007669"/>
    <property type="project" value="TreeGrafter"/>
</dbReference>
<dbReference type="UniPathway" id="UPA00219"/>
<dbReference type="NCBIfam" id="NF002378">
    <property type="entry name" value="PRK01372.1"/>
    <property type="match status" value="1"/>
</dbReference>
<dbReference type="PROSITE" id="PS50975">
    <property type="entry name" value="ATP_GRASP"/>
    <property type="match status" value="1"/>
</dbReference>
<gene>
    <name evidence="14" type="primary">ddl</name>
    <name evidence="19" type="ORF">Acaty_c2510</name>
</gene>
<dbReference type="EC" id="6.3.2.4" evidence="5 14"/>
<dbReference type="SUPFAM" id="SSF52440">
    <property type="entry name" value="PreATP-grasp domain"/>
    <property type="match status" value="1"/>
</dbReference>
<dbReference type="InterPro" id="IPR011127">
    <property type="entry name" value="Dala_Dala_lig_N"/>
</dbReference>
<dbReference type="EMBL" id="CP005986">
    <property type="protein sequence ID" value="AIA56354.1"/>
    <property type="molecule type" value="Genomic_DNA"/>
</dbReference>
<organism evidence="19 20">
    <name type="scientific">Acidithiobacillus caldus (strain ATCC 51756 / DSM 8584 / KU)</name>
    <dbReference type="NCBI Taxonomy" id="637389"/>
    <lineage>
        <taxon>Bacteria</taxon>
        <taxon>Pseudomonadati</taxon>
        <taxon>Pseudomonadota</taxon>
        <taxon>Acidithiobacillia</taxon>
        <taxon>Acidithiobacillales</taxon>
        <taxon>Acidithiobacillaceae</taxon>
        <taxon>Acidithiobacillus</taxon>
    </lineage>
</organism>
<dbReference type="PROSITE" id="PS00843">
    <property type="entry name" value="DALA_DALA_LIGASE_1"/>
    <property type="match status" value="1"/>
</dbReference>
<dbReference type="InterPro" id="IPR016185">
    <property type="entry name" value="PreATP-grasp_dom_sf"/>
</dbReference>
<accession>A0A059ZU75</accession>
<dbReference type="InterPro" id="IPR005905">
    <property type="entry name" value="D_ala_D_ala"/>
</dbReference>
<dbReference type="GO" id="GO:0071555">
    <property type="term" value="P:cell wall organization"/>
    <property type="evidence" value="ECO:0007669"/>
    <property type="project" value="UniProtKB-KW"/>
</dbReference>
<dbReference type="NCBIfam" id="TIGR01205">
    <property type="entry name" value="D_ala_D_alaTIGR"/>
    <property type="match status" value="1"/>
</dbReference>
<dbReference type="GO" id="GO:0005524">
    <property type="term" value="F:ATP binding"/>
    <property type="evidence" value="ECO:0007669"/>
    <property type="project" value="UniProtKB-UniRule"/>
</dbReference>
<evidence type="ECO:0000256" key="6">
    <source>
        <dbReference type="ARBA" id="ARBA00022490"/>
    </source>
</evidence>
<dbReference type="HAMAP" id="MF_00047">
    <property type="entry name" value="Dala_Dala_lig"/>
    <property type="match status" value="1"/>
</dbReference>
<dbReference type="eggNOG" id="COG1181">
    <property type="taxonomic scope" value="Bacteria"/>
</dbReference>
<keyword evidence="9 17" id="KW-0067">ATP-binding</keyword>
<feature type="active site" evidence="15">
    <location>
        <position position="17"/>
    </location>
</feature>
<dbReference type="PANTHER" id="PTHR23132:SF23">
    <property type="entry name" value="D-ALANINE--D-ALANINE LIGASE B"/>
    <property type="match status" value="1"/>
</dbReference>
<feature type="binding site" evidence="16">
    <location>
        <position position="275"/>
    </location>
    <ligand>
        <name>Mg(2+)</name>
        <dbReference type="ChEBI" id="CHEBI:18420"/>
        <label>2</label>
    </ligand>
</feature>
<dbReference type="GO" id="GO:0008360">
    <property type="term" value="P:regulation of cell shape"/>
    <property type="evidence" value="ECO:0007669"/>
    <property type="project" value="UniProtKB-KW"/>
</dbReference>
<dbReference type="Gene3D" id="3.40.50.20">
    <property type="match status" value="1"/>
</dbReference>
<dbReference type="SUPFAM" id="SSF56059">
    <property type="entry name" value="Glutathione synthetase ATP-binding domain-like"/>
    <property type="match status" value="1"/>
</dbReference>
<evidence type="ECO:0000256" key="15">
    <source>
        <dbReference type="PIRSR" id="PIRSR039102-1"/>
    </source>
</evidence>
<dbReference type="Pfam" id="PF01820">
    <property type="entry name" value="Dala_Dala_lig_N"/>
    <property type="match status" value="1"/>
</dbReference>
<dbReference type="InterPro" id="IPR011761">
    <property type="entry name" value="ATP-grasp"/>
</dbReference>
<keyword evidence="11 14" id="KW-0573">Peptidoglycan synthesis</keyword>
<comment type="subcellular location">
    <subcellularLocation>
        <location evidence="3 14">Cytoplasm</location>
    </subcellularLocation>
</comment>
<evidence type="ECO:0000256" key="12">
    <source>
        <dbReference type="ARBA" id="ARBA00023316"/>
    </source>
</evidence>
<evidence type="ECO:0000256" key="11">
    <source>
        <dbReference type="ARBA" id="ARBA00022984"/>
    </source>
</evidence>
<feature type="binding site" evidence="16">
    <location>
        <position position="262"/>
    </location>
    <ligand>
        <name>Mg(2+)</name>
        <dbReference type="ChEBI" id="CHEBI:18420"/>
        <label>1</label>
    </ligand>
</feature>
<evidence type="ECO:0000313" key="19">
    <source>
        <dbReference type="EMBL" id="AIA56354.1"/>
    </source>
</evidence>
<feature type="binding site" evidence="16">
    <location>
        <position position="275"/>
    </location>
    <ligand>
        <name>Mg(2+)</name>
        <dbReference type="ChEBI" id="CHEBI:18420"/>
        <label>1</label>
    </ligand>
</feature>
<feature type="active site" evidence="15">
    <location>
        <position position="155"/>
    </location>
</feature>
<dbReference type="PIRSF" id="PIRSF039102">
    <property type="entry name" value="Ddl/VanB"/>
    <property type="match status" value="1"/>
</dbReference>
<feature type="binding site" evidence="16">
    <location>
        <position position="277"/>
    </location>
    <ligand>
        <name>Mg(2+)</name>
        <dbReference type="ChEBI" id="CHEBI:18420"/>
        <label>2</label>
    </ligand>
</feature>
<keyword evidence="12 14" id="KW-0961">Cell wall biogenesis/degradation</keyword>
<comment type="pathway">
    <text evidence="14">Cell wall biogenesis; peptidoglycan biosynthesis.</text>
</comment>
<evidence type="ECO:0000256" key="9">
    <source>
        <dbReference type="ARBA" id="ARBA00022840"/>
    </source>
</evidence>
<dbReference type="GO" id="GO:0046872">
    <property type="term" value="F:metal ion binding"/>
    <property type="evidence" value="ECO:0007669"/>
    <property type="project" value="UniProtKB-KW"/>
</dbReference>
<evidence type="ECO:0000256" key="1">
    <source>
        <dbReference type="ARBA" id="ARBA00001936"/>
    </source>
</evidence>
<dbReference type="Gene3D" id="3.30.1490.20">
    <property type="entry name" value="ATP-grasp fold, A domain"/>
    <property type="match status" value="1"/>
</dbReference>
<proteinExistence type="inferred from homology"/>
<comment type="cofactor">
    <cofactor evidence="16">
        <name>Mg(2+)</name>
        <dbReference type="ChEBI" id="CHEBI:18420"/>
    </cofactor>
    <cofactor evidence="16">
        <name>Mn(2+)</name>
        <dbReference type="ChEBI" id="CHEBI:29035"/>
    </cofactor>
    <text evidence="16">Binds 2 magnesium or manganese ions per subunit.</text>
</comment>
<dbReference type="AlphaFoldDB" id="A0A059ZU75"/>
<evidence type="ECO:0000256" key="17">
    <source>
        <dbReference type="PROSITE-ProRule" id="PRU00409"/>
    </source>
</evidence>
<dbReference type="KEGG" id="acz:Acaty_c2510"/>
<evidence type="ECO:0000313" key="20">
    <source>
        <dbReference type="Proteomes" id="UP000005522"/>
    </source>
</evidence>
<dbReference type="PANTHER" id="PTHR23132">
    <property type="entry name" value="D-ALANINE--D-ALANINE LIGASE"/>
    <property type="match status" value="1"/>
</dbReference>
<evidence type="ECO:0000256" key="3">
    <source>
        <dbReference type="ARBA" id="ARBA00004496"/>
    </source>
</evidence>
<feature type="active site" evidence="15">
    <location>
        <position position="286"/>
    </location>
</feature>
<keyword evidence="16" id="KW-0464">Manganese</keyword>
<protein>
    <recommendedName>
        <fullName evidence="5 14">D-alanine--D-alanine ligase</fullName>
        <ecNumber evidence="5 14">6.3.2.4</ecNumber>
    </recommendedName>
    <alternativeName>
        <fullName evidence="14">D-Ala-D-Ala ligase</fullName>
    </alternativeName>
    <alternativeName>
        <fullName evidence="14">D-alanylalanine synthetase</fullName>
    </alternativeName>
</protein>
<evidence type="ECO:0000256" key="2">
    <source>
        <dbReference type="ARBA" id="ARBA00003921"/>
    </source>
</evidence>
<keyword evidence="8 17" id="KW-0547">Nucleotide-binding</keyword>
<dbReference type="GO" id="GO:0009252">
    <property type="term" value="P:peptidoglycan biosynthetic process"/>
    <property type="evidence" value="ECO:0007669"/>
    <property type="project" value="UniProtKB-UniRule"/>
</dbReference>
<evidence type="ECO:0000256" key="7">
    <source>
        <dbReference type="ARBA" id="ARBA00022598"/>
    </source>
</evidence>
<evidence type="ECO:0000256" key="13">
    <source>
        <dbReference type="ARBA" id="ARBA00047614"/>
    </source>
</evidence>
<feature type="domain" description="ATP-grasp" evidence="18">
    <location>
        <begin position="104"/>
        <end position="308"/>
    </location>
</feature>